<evidence type="ECO:0000256" key="1">
    <source>
        <dbReference type="SAM" id="MobiDB-lite"/>
    </source>
</evidence>
<dbReference type="SUPFAM" id="SSF53335">
    <property type="entry name" value="S-adenosyl-L-methionine-dependent methyltransferases"/>
    <property type="match status" value="1"/>
</dbReference>
<organism evidence="3 4">
    <name type="scientific">Candidatus Olsenella pullistercoris</name>
    <dbReference type="NCBI Taxonomy" id="2838712"/>
    <lineage>
        <taxon>Bacteria</taxon>
        <taxon>Bacillati</taxon>
        <taxon>Actinomycetota</taxon>
        <taxon>Coriobacteriia</taxon>
        <taxon>Coriobacteriales</taxon>
        <taxon>Atopobiaceae</taxon>
        <taxon>Olsenella</taxon>
    </lineage>
</organism>
<feature type="region of interest" description="Disordered" evidence="1">
    <location>
        <begin position="197"/>
        <end position="222"/>
    </location>
</feature>
<dbReference type="GO" id="GO:0032259">
    <property type="term" value="P:methylation"/>
    <property type="evidence" value="ECO:0007669"/>
    <property type="project" value="UniProtKB-KW"/>
</dbReference>
<protein>
    <submittedName>
        <fullName evidence="3">Class I SAM-dependent methyltransferase</fullName>
    </submittedName>
</protein>
<keyword evidence="3" id="KW-0808">Transferase</keyword>
<dbReference type="InterPro" id="IPR041698">
    <property type="entry name" value="Methyltransf_25"/>
</dbReference>
<feature type="region of interest" description="Disordered" evidence="1">
    <location>
        <begin position="34"/>
        <end position="55"/>
    </location>
</feature>
<dbReference type="EMBL" id="DXBM01000020">
    <property type="protein sequence ID" value="HIZ45795.1"/>
    <property type="molecule type" value="Genomic_DNA"/>
</dbReference>
<dbReference type="Pfam" id="PF13649">
    <property type="entry name" value="Methyltransf_25"/>
    <property type="match status" value="1"/>
</dbReference>
<accession>A0A9D2EYC9</accession>
<name>A0A9D2EYC9_9ACTN</name>
<reference evidence="3" key="2">
    <citation type="submission" date="2021-04" db="EMBL/GenBank/DDBJ databases">
        <authorList>
            <person name="Gilroy R."/>
        </authorList>
    </citation>
    <scope>NUCLEOTIDE SEQUENCE</scope>
    <source>
        <strain evidence="3">ChiHjej12B11-14209</strain>
    </source>
</reference>
<dbReference type="CDD" id="cd02440">
    <property type="entry name" value="AdoMet_MTases"/>
    <property type="match status" value="1"/>
</dbReference>
<proteinExistence type="predicted"/>
<comment type="caution">
    <text evidence="3">The sequence shown here is derived from an EMBL/GenBank/DDBJ whole genome shotgun (WGS) entry which is preliminary data.</text>
</comment>
<keyword evidence="3" id="KW-0489">Methyltransferase</keyword>
<evidence type="ECO:0000313" key="3">
    <source>
        <dbReference type="EMBL" id="HIZ45795.1"/>
    </source>
</evidence>
<sequence length="222" mass="24137">MPRDVRPHAQARRHHRVGVAGSPRDVLRDLAAAGRSLERDERTRHADKGAHDPTATPYRVLEGLLGGLGLDEGSHLLDVGCGAGRVLAYFVSAGLPGRVTGVELDAGLAAEAAEWSARYPNVRVVAGSALDLPLAGYTHVYLFNPFDTPVLGAFLDRLEREAAAPVTLVHMSDNGEWPAYLGRAGWTTLREGSFELPGEEDDCPQHFTVRRYDPSGRQRGRR</sequence>
<dbReference type="GO" id="GO:0008168">
    <property type="term" value="F:methyltransferase activity"/>
    <property type="evidence" value="ECO:0007669"/>
    <property type="project" value="UniProtKB-KW"/>
</dbReference>
<reference evidence="3" key="1">
    <citation type="journal article" date="2021" name="PeerJ">
        <title>Extensive microbial diversity within the chicken gut microbiome revealed by metagenomics and culture.</title>
        <authorList>
            <person name="Gilroy R."/>
            <person name="Ravi A."/>
            <person name="Getino M."/>
            <person name="Pursley I."/>
            <person name="Horton D.L."/>
            <person name="Alikhan N.F."/>
            <person name="Baker D."/>
            <person name="Gharbi K."/>
            <person name="Hall N."/>
            <person name="Watson M."/>
            <person name="Adriaenssens E.M."/>
            <person name="Foster-Nyarko E."/>
            <person name="Jarju S."/>
            <person name="Secka A."/>
            <person name="Antonio M."/>
            <person name="Oren A."/>
            <person name="Chaudhuri R.R."/>
            <person name="La Ragione R."/>
            <person name="Hildebrand F."/>
            <person name="Pallen M.J."/>
        </authorList>
    </citation>
    <scope>NUCLEOTIDE SEQUENCE</scope>
    <source>
        <strain evidence="3">ChiHjej12B11-14209</strain>
    </source>
</reference>
<evidence type="ECO:0000259" key="2">
    <source>
        <dbReference type="Pfam" id="PF13649"/>
    </source>
</evidence>
<dbReference type="InterPro" id="IPR029063">
    <property type="entry name" value="SAM-dependent_MTases_sf"/>
</dbReference>
<feature type="domain" description="Methyltransferase" evidence="2">
    <location>
        <begin position="77"/>
        <end position="153"/>
    </location>
</feature>
<dbReference type="Gene3D" id="3.40.50.150">
    <property type="entry name" value="Vaccinia Virus protein VP39"/>
    <property type="match status" value="1"/>
</dbReference>
<feature type="region of interest" description="Disordered" evidence="1">
    <location>
        <begin position="1"/>
        <end position="20"/>
    </location>
</feature>
<gene>
    <name evidence="3" type="ORF">IAA19_02085</name>
</gene>
<dbReference type="Proteomes" id="UP000824062">
    <property type="component" value="Unassembled WGS sequence"/>
</dbReference>
<feature type="compositionally biased region" description="Basic and acidic residues" evidence="1">
    <location>
        <begin position="36"/>
        <end position="51"/>
    </location>
</feature>
<dbReference type="AlphaFoldDB" id="A0A9D2EYC9"/>
<evidence type="ECO:0000313" key="4">
    <source>
        <dbReference type="Proteomes" id="UP000824062"/>
    </source>
</evidence>